<organism evidence="8 9">
    <name type="scientific">Sanguibacter gelidistatuariae</name>
    <dbReference type="NCBI Taxonomy" id="1814289"/>
    <lineage>
        <taxon>Bacteria</taxon>
        <taxon>Bacillati</taxon>
        <taxon>Actinomycetota</taxon>
        <taxon>Actinomycetes</taxon>
        <taxon>Micrococcales</taxon>
        <taxon>Sanguibacteraceae</taxon>
        <taxon>Sanguibacter</taxon>
    </lineage>
</organism>
<accession>A0A1G6HBS6</accession>
<proteinExistence type="inferred from homology"/>
<evidence type="ECO:0000256" key="1">
    <source>
        <dbReference type="ARBA" id="ARBA00004651"/>
    </source>
</evidence>
<evidence type="ECO:0000256" key="6">
    <source>
        <dbReference type="ARBA" id="ARBA00023136"/>
    </source>
</evidence>
<evidence type="ECO:0000256" key="5">
    <source>
        <dbReference type="ARBA" id="ARBA00022989"/>
    </source>
</evidence>
<feature type="transmembrane region" description="Helical" evidence="7">
    <location>
        <begin position="35"/>
        <end position="57"/>
    </location>
</feature>
<gene>
    <name evidence="8" type="ORF">SAMN05216410_0898</name>
</gene>
<keyword evidence="6 7" id="KW-0472">Membrane</keyword>
<keyword evidence="5 7" id="KW-1133">Transmembrane helix</keyword>
<dbReference type="PANTHER" id="PTHR34584:SF1">
    <property type="entry name" value="NA(+)_H(+) ANTIPORTER SUBUNIT E1"/>
    <property type="match status" value="1"/>
</dbReference>
<comment type="subcellular location">
    <subcellularLocation>
        <location evidence="1">Cell membrane</location>
        <topology evidence="1">Multi-pass membrane protein</topology>
    </subcellularLocation>
</comment>
<dbReference type="GO" id="GO:0005886">
    <property type="term" value="C:plasma membrane"/>
    <property type="evidence" value="ECO:0007669"/>
    <property type="project" value="UniProtKB-SubCell"/>
</dbReference>
<dbReference type="PANTHER" id="PTHR34584">
    <property type="entry name" value="NA(+)/H(+) ANTIPORTER SUBUNIT E1"/>
    <property type="match status" value="1"/>
</dbReference>
<evidence type="ECO:0000256" key="3">
    <source>
        <dbReference type="ARBA" id="ARBA00022475"/>
    </source>
</evidence>
<dbReference type="Proteomes" id="UP000199039">
    <property type="component" value="Unassembled WGS sequence"/>
</dbReference>
<evidence type="ECO:0000313" key="9">
    <source>
        <dbReference type="Proteomes" id="UP000199039"/>
    </source>
</evidence>
<protein>
    <submittedName>
        <fullName evidence="8">Multisubunit sodium/proton antiporter, MrpE subunit</fullName>
    </submittedName>
</protein>
<evidence type="ECO:0000313" key="8">
    <source>
        <dbReference type="EMBL" id="SDB91613.1"/>
    </source>
</evidence>
<feature type="transmembrane region" description="Helical" evidence="7">
    <location>
        <begin position="12"/>
        <end position="29"/>
    </location>
</feature>
<sequence>MTFHRRRAKLAAQWPTILWLAVVWVLLWGDMSWGNIVAGIIIAVIVTVVMPLPPIAFHGRVRPLGVLALFVRFAADLVVASIQVSMQAFNFGHTPRGAVVGVRLRSSSDLYLTLVAELSTLVPGSLVIEAHRLTGMLYLHVLDLESYGGVDKVRDDVHALEARVLRALASDEELALAGVARTRRGQAALDAQRALEAHGALDVHDRTTKEPS</sequence>
<comment type="similarity">
    <text evidence="2">Belongs to the CPA3 antiporters (TC 2.A.63) subunit E family.</text>
</comment>
<keyword evidence="9" id="KW-1185">Reference proteome</keyword>
<evidence type="ECO:0000256" key="7">
    <source>
        <dbReference type="SAM" id="Phobius"/>
    </source>
</evidence>
<dbReference type="GO" id="GO:0008324">
    <property type="term" value="F:monoatomic cation transmembrane transporter activity"/>
    <property type="evidence" value="ECO:0007669"/>
    <property type="project" value="InterPro"/>
</dbReference>
<keyword evidence="3" id="KW-1003">Cell membrane</keyword>
<evidence type="ECO:0000256" key="4">
    <source>
        <dbReference type="ARBA" id="ARBA00022692"/>
    </source>
</evidence>
<dbReference type="OrthoDB" id="3556991at2"/>
<dbReference type="InterPro" id="IPR002758">
    <property type="entry name" value="Cation_antiport_E"/>
</dbReference>
<evidence type="ECO:0000256" key="2">
    <source>
        <dbReference type="ARBA" id="ARBA00006228"/>
    </source>
</evidence>
<dbReference type="AlphaFoldDB" id="A0A1G6HBS6"/>
<dbReference type="Pfam" id="PF01899">
    <property type="entry name" value="MNHE"/>
    <property type="match status" value="1"/>
</dbReference>
<dbReference type="STRING" id="1814289.SAMN05216410_0898"/>
<name>A0A1G6HBS6_9MICO</name>
<keyword evidence="4 7" id="KW-0812">Transmembrane</keyword>
<dbReference type="NCBIfam" id="NF006521">
    <property type="entry name" value="PRK08965.1-5"/>
    <property type="match status" value="1"/>
</dbReference>
<dbReference type="RefSeq" id="WP_093181083.1">
    <property type="nucleotide sequence ID" value="NZ_FMYH01000001.1"/>
</dbReference>
<dbReference type="EMBL" id="FMYH01000001">
    <property type="protein sequence ID" value="SDB91613.1"/>
    <property type="molecule type" value="Genomic_DNA"/>
</dbReference>
<reference evidence="8 9" key="1">
    <citation type="submission" date="2016-09" db="EMBL/GenBank/DDBJ databases">
        <authorList>
            <person name="Capua I."/>
            <person name="De Benedictis P."/>
            <person name="Joannis T."/>
            <person name="Lombin L.H."/>
            <person name="Cattoli G."/>
        </authorList>
    </citation>
    <scope>NUCLEOTIDE SEQUENCE [LARGE SCALE GENOMIC DNA]</scope>
    <source>
        <strain evidence="8 9">ISLP-3</strain>
    </source>
</reference>